<feature type="domain" description="Beta-mannosidase Ig-fold" evidence="14">
    <location>
        <begin position="769"/>
        <end position="848"/>
    </location>
</feature>
<gene>
    <name evidence="17" type="ORF">SAMN02745136_02919</name>
</gene>
<keyword evidence="7" id="KW-0378">Hydrolase</keyword>
<dbReference type="PANTHER" id="PTHR43730">
    <property type="entry name" value="BETA-MANNOSIDASE"/>
    <property type="match status" value="1"/>
</dbReference>
<dbReference type="InterPro" id="IPR041447">
    <property type="entry name" value="Mannosidase_ig"/>
</dbReference>
<dbReference type="InterPro" id="IPR050887">
    <property type="entry name" value="Beta-mannosidase_GH2"/>
</dbReference>
<dbReference type="InterPro" id="IPR054593">
    <property type="entry name" value="Beta-mannosidase-like_N2"/>
</dbReference>
<keyword evidence="6" id="KW-0964">Secreted</keyword>
<dbReference type="Pfam" id="PF00703">
    <property type="entry name" value="Glyco_hydro_2"/>
    <property type="match status" value="1"/>
</dbReference>
<feature type="domain" description="Glycoside hydrolase family 2 immunoglobulin-like beta-sandwich" evidence="13">
    <location>
        <begin position="246"/>
        <end position="326"/>
    </location>
</feature>
<proteinExistence type="inferred from homology"/>
<keyword evidence="18" id="KW-1185">Reference proteome</keyword>
<dbReference type="PANTHER" id="PTHR43730:SF1">
    <property type="entry name" value="BETA-MANNOSIDASE"/>
    <property type="match status" value="1"/>
</dbReference>
<evidence type="ECO:0000256" key="12">
    <source>
        <dbReference type="ARBA" id="ARBA00041614"/>
    </source>
</evidence>
<evidence type="ECO:0000256" key="9">
    <source>
        <dbReference type="ARBA" id="ARBA00023295"/>
    </source>
</evidence>
<evidence type="ECO:0000259" key="13">
    <source>
        <dbReference type="Pfam" id="PF00703"/>
    </source>
</evidence>
<dbReference type="InterPro" id="IPR036156">
    <property type="entry name" value="Beta-gal/glucu_dom_sf"/>
</dbReference>
<dbReference type="InterPro" id="IPR017853">
    <property type="entry name" value="GH"/>
</dbReference>
<evidence type="ECO:0000256" key="6">
    <source>
        <dbReference type="ARBA" id="ARBA00022525"/>
    </source>
</evidence>
<protein>
    <recommendedName>
        <fullName evidence="11">Beta-mannosidase B</fullName>
        <ecNumber evidence="5">3.2.1.25</ecNumber>
    </recommendedName>
    <alternativeName>
        <fullName evidence="12">Mannanase B</fullName>
    </alternativeName>
</protein>
<dbReference type="Pfam" id="PF17753">
    <property type="entry name" value="Ig_mannosidase"/>
    <property type="match status" value="1"/>
</dbReference>
<sequence>MQKQSLSGAWELIDSKGTFKVTGHLPGCNFLDMMENKIIKDPFWGQNEKEMLEYVEKDYEYSRSFDLDSGMSANDSIDIVITGLDTLTEILLNGKVLANTDNVHRTYRFSVKGLLQEKDNYIRIRFLSPLPYLEEKNREDNLKIHTGMGVEGISHIRKVQCHFGWDWGPVLPPVGISGSIELQGHVTAGIEQVSIRQEHVQEKVVLHIGTEITSYSNFKVDTQEPAEAVAQVPTVDVVQMPGKTVRKIARESQGLTLKTSIHHPSGRLETVEEKLQGTQAMQIIEITGPELWWCNGLGDQPLYQVTVELFDGDRLLDTLTKNIGLRTIELDTGKDSIGNNFRFLVNGVPIFVKGADWIPSDSFITRTSKEDLEFYIAGAKAANMNMLRVWGGGYYESDVFYDLCDRYGILVWQDFCFACLPYPFYNKDFLDNVELEVKDNVRRIKHHPSLALWCGNNEIELMSMLWRKNARLKEANNNFFHNILKKWVNKEDGITPYWPGSPNSGIPDGKPNDFNRGDTHLWQVWHGMRPIEYFRKMPSRFCSEFGMESLPSMKAIRSFTDAGEPGIFDPVMMSHQKSKGGNQKMLFYLLAKFKNPVRFQDFIYLSQLVQSETIREATEEWKRNIGRCNGAIYWQYNDCWPVASWAGIDYLKQFKAVIYGSKTFNQPLSASLDLKKDRADIYIVNEYPREEKVKLQYVIEGFDGRIIWQEEKDAALAGVKAFKAWSISLDTVLKGEAKTDKVLIIRILKEDKVLFSQNRLLVPDRKAQLQKGRIEKECTREGNKGILTLKADTYARYVYVTIPGTDTPLSDNYFDIRGNAAHTVTFDMPEGISEKELLNKIEVVSLAHVPFKGNKLSDKFLRLAMRLHKDNILAWIMFRFI</sequence>
<dbReference type="OrthoDB" id="9801077at2"/>
<evidence type="ECO:0000256" key="4">
    <source>
        <dbReference type="ARBA" id="ARBA00011738"/>
    </source>
</evidence>
<dbReference type="EMBL" id="FRAC01000014">
    <property type="protein sequence ID" value="SHK61904.1"/>
    <property type="molecule type" value="Genomic_DNA"/>
</dbReference>
<evidence type="ECO:0000259" key="15">
    <source>
        <dbReference type="Pfam" id="PF17786"/>
    </source>
</evidence>
<evidence type="ECO:0000256" key="5">
    <source>
        <dbReference type="ARBA" id="ARBA00012754"/>
    </source>
</evidence>
<dbReference type="InterPro" id="IPR008979">
    <property type="entry name" value="Galactose-bd-like_sf"/>
</dbReference>
<evidence type="ECO:0000259" key="16">
    <source>
        <dbReference type="Pfam" id="PF22666"/>
    </source>
</evidence>
<dbReference type="Pfam" id="PF17786">
    <property type="entry name" value="Mannosidase_ig"/>
    <property type="match status" value="1"/>
</dbReference>
<dbReference type="GO" id="GO:0004567">
    <property type="term" value="F:beta-mannosidase activity"/>
    <property type="evidence" value="ECO:0007669"/>
    <property type="project" value="UniProtKB-EC"/>
</dbReference>
<evidence type="ECO:0000256" key="1">
    <source>
        <dbReference type="ARBA" id="ARBA00000829"/>
    </source>
</evidence>
<evidence type="ECO:0000256" key="11">
    <source>
        <dbReference type="ARBA" id="ARBA00041069"/>
    </source>
</evidence>
<keyword evidence="8" id="KW-0325">Glycoprotein</keyword>
<dbReference type="GO" id="GO:0005975">
    <property type="term" value="P:carbohydrate metabolic process"/>
    <property type="evidence" value="ECO:0007669"/>
    <property type="project" value="InterPro"/>
</dbReference>
<reference evidence="17 18" key="1">
    <citation type="submission" date="2016-11" db="EMBL/GenBank/DDBJ databases">
        <authorList>
            <person name="Jaros S."/>
            <person name="Januszkiewicz K."/>
            <person name="Wedrychowicz H."/>
        </authorList>
    </citation>
    <scope>NUCLEOTIDE SEQUENCE [LARGE SCALE GENOMIC DNA]</scope>
    <source>
        <strain evidence="17 18">DSM 15929</strain>
    </source>
</reference>
<name>A0A1M6TYE7_9FIRM</name>
<organism evidence="17 18">
    <name type="scientific">Anaerocolumna jejuensis DSM 15929</name>
    <dbReference type="NCBI Taxonomy" id="1121322"/>
    <lineage>
        <taxon>Bacteria</taxon>
        <taxon>Bacillati</taxon>
        <taxon>Bacillota</taxon>
        <taxon>Clostridia</taxon>
        <taxon>Lachnospirales</taxon>
        <taxon>Lachnospiraceae</taxon>
        <taxon>Anaerocolumna</taxon>
    </lineage>
</organism>
<dbReference type="Proteomes" id="UP000184386">
    <property type="component" value="Unassembled WGS sequence"/>
</dbReference>
<dbReference type="Gene3D" id="2.60.120.260">
    <property type="entry name" value="Galactose-binding domain-like"/>
    <property type="match status" value="1"/>
</dbReference>
<feature type="domain" description="Beta-mannosidase-like galactose-binding" evidence="16">
    <location>
        <begin position="10"/>
        <end position="176"/>
    </location>
</feature>
<comment type="pathway">
    <text evidence="3">Glycan metabolism; N-glycan degradation.</text>
</comment>
<dbReference type="Pfam" id="PF22666">
    <property type="entry name" value="Glyco_hydro_2_N2"/>
    <property type="match status" value="1"/>
</dbReference>
<dbReference type="GO" id="GO:0005576">
    <property type="term" value="C:extracellular region"/>
    <property type="evidence" value="ECO:0007669"/>
    <property type="project" value="UniProtKB-SubCell"/>
</dbReference>
<dbReference type="GO" id="GO:0006516">
    <property type="term" value="P:glycoprotein catabolic process"/>
    <property type="evidence" value="ECO:0007669"/>
    <property type="project" value="TreeGrafter"/>
</dbReference>
<comment type="subcellular location">
    <subcellularLocation>
        <location evidence="2">Secreted</location>
    </subcellularLocation>
</comment>
<comment type="subunit">
    <text evidence="4">Homodimer.</text>
</comment>
<dbReference type="RefSeq" id="WP_084124265.1">
    <property type="nucleotide sequence ID" value="NZ_FRAC01000014.1"/>
</dbReference>
<evidence type="ECO:0000256" key="10">
    <source>
        <dbReference type="ARBA" id="ARBA00038429"/>
    </source>
</evidence>
<comment type="catalytic activity">
    <reaction evidence="1">
        <text>Hydrolysis of terminal, non-reducing beta-D-mannose residues in beta-D-mannosides.</text>
        <dbReference type="EC" id="3.2.1.25"/>
    </reaction>
</comment>
<dbReference type="FunFam" id="3.20.20.80:FF:000050">
    <property type="entry name" value="Beta-mannosidase B"/>
    <property type="match status" value="1"/>
</dbReference>
<evidence type="ECO:0000313" key="18">
    <source>
        <dbReference type="Proteomes" id="UP000184386"/>
    </source>
</evidence>
<comment type="similarity">
    <text evidence="10">Belongs to the glycosyl hydrolase 2 family. Beta-mannosidase B subfamily.</text>
</comment>
<dbReference type="InterPro" id="IPR013783">
    <property type="entry name" value="Ig-like_fold"/>
</dbReference>
<dbReference type="EC" id="3.2.1.25" evidence="5"/>
<evidence type="ECO:0000259" key="14">
    <source>
        <dbReference type="Pfam" id="PF17753"/>
    </source>
</evidence>
<dbReference type="AlphaFoldDB" id="A0A1M6TYE7"/>
<feature type="domain" description="Mannosidase Ig/CBM-like" evidence="15">
    <location>
        <begin position="678"/>
        <end position="762"/>
    </location>
</feature>
<accession>A0A1M6TYE7</accession>
<dbReference type="STRING" id="1121322.SAMN02745136_02919"/>
<dbReference type="InterPro" id="IPR006102">
    <property type="entry name" value="Ig-like_GH2"/>
</dbReference>
<keyword evidence="9" id="KW-0326">Glycosidase</keyword>
<dbReference type="InterPro" id="IPR041625">
    <property type="entry name" value="Beta-mannosidase_Ig"/>
</dbReference>
<evidence type="ECO:0000256" key="7">
    <source>
        <dbReference type="ARBA" id="ARBA00022801"/>
    </source>
</evidence>
<dbReference type="SUPFAM" id="SSF49785">
    <property type="entry name" value="Galactose-binding domain-like"/>
    <property type="match status" value="1"/>
</dbReference>
<dbReference type="SUPFAM" id="SSF49303">
    <property type="entry name" value="beta-Galactosidase/glucuronidase domain"/>
    <property type="match status" value="3"/>
</dbReference>
<evidence type="ECO:0000256" key="3">
    <source>
        <dbReference type="ARBA" id="ARBA00004740"/>
    </source>
</evidence>
<dbReference type="SUPFAM" id="SSF51445">
    <property type="entry name" value="(Trans)glycosidases"/>
    <property type="match status" value="1"/>
</dbReference>
<dbReference type="Gene3D" id="2.60.40.10">
    <property type="entry name" value="Immunoglobulins"/>
    <property type="match status" value="3"/>
</dbReference>
<dbReference type="Gene3D" id="3.20.20.80">
    <property type="entry name" value="Glycosidases"/>
    <property type="match status" value="1"/>
</dbReference>
<evidence type="ECO:0000256" key="2">
    <source>
        <dbReference type="ARBA" id="ARBA00004613"/>
    </source>
</evidence>
<evidence type="ECO:0000256" key="8">
    <source>
        <dbReference type="ARBA" id="ARBA00023180"/>
    </source>
</evidence>
<evidence type="ECO:0000313" key="17">
    <source>
        <dbReference type="EMBL" id="SHK61904.1"/>
    </source>
</evidence>